<evidence type="ECO:0000256" key="7">
    <source>
        <dbReference type="SAM" id="Phobius"/>
    </source>
</evidence>
<accession>A0A1G8GCI4</accession>
<proteinExistence type="inferred from homology"/>
<feature type="transmembrane region" description="Helical" evidence="7">
    <location>
        <begin position="393"/>
        <end position="415"/>
    </location>
</feature>
<name>A0A1G8GCI4_9NOCA</name>
<evidence type="ECO:0000259" key="8">
    <source>
        <dbReference type="Pfam" id="PF12051"/>
    </source>
</evidence>
<dbReference type="PANTHER" id="PTHR43077:SF8">
    <property type="entry name" value="DOXORUBICIN RESISTANCE ABC TRANSPORTER PERMEASE PROTEIN DRRB"/>
    <property type="match status" value="1"/>
</dbReference>
<gene>
    <name evidence="9" type="ORF">SAMN05444695_10449</name>
</gene>
<organism evidence="9 10">
    <name type="scientific">Rhodococcus triatomae</name>
    <dbReference type="NCBI Taxonomy" id="300028"/>
    <lineage>
        <taxon>Bacteria</taxon>
        <taxon>Bacillati</taxon>
        <taxon>Actinomycetota</taxon>
        <taxon>Actinomycetes</taxon>
        <taxon>Mycobacteriales</taxon>
        <taxon>Nocardiaceae</taxon>
        <taxon>Rhodococcus</taxon>
    </lineage>
</organism>
<feature type="transmembrane region" description="Helical" evidence="7">
    <location>
        <begin position="12"/>
        <end position="30"/>
    </location>
</feature>
<reference evidence="9 10" key="1">
    <citation type="submission" date="2016-10" db="EMBL/GenBank/DDBJ databases">
        <authorList>
            <person name="de Groot N.N."/>
        </authorList>
    </citation>
    <scope>NUCLEOTIDE SEQUENCE [LARGE SCALE GENOMIC DNA]</scope>
    <source>
        <strain evidence="9 10">DSM 44892</strain>
    </source>
</reference>
<evidence type="ECO:0000313" key="10">
    <source>
        <dbReference type="Proteomes" id="UP000183263"/>
    </source>
</evidence>
<protein>
    <submittedName>
        <fullName evidence="9">YhgE/Pip N-terminal domain-containing protein</fullName>
    </submittedName>
</protein>
<evidence type="ECO:0000256" key="5">
    <source>
        <dbReference type="ARBA" id="ARBA00022989"/>
    </source>
</evidence>
<keyword evidence="4 7" id="KW-0812">Transmembrane</keyword>
<feature type="domain" description="DUF3533" evidence="8">
    <location>
        <begin position="15"/>
        <end position="386"/>
    </location>
</feature>
<dbReference type="AlphaFoldDB" id="A0A1G8GCI4"/>
<dbReference type="Proteomes" id="UP000183263">
    <property type="component" value="Unassembled WGS sequence"/>
</dbReference>
<dbReference type="GO" id="GO:0005886">
    <property type="term" value="C:plasma membrane"/>
    <property type="evidence" value="ECO:0007669"/>
    <property type="project" value="UniProtKB-SubCell"/>
</dbReference>
<keyword evidence="6 7" id="KW-0472">Membrane</keyword>
<feature type="transmembrane region" description="Helical" evidence="7">
    <location>
        <begin position="332"/>
        <end position="353"/>
    </location>
</feature>
<evidence type="ECO:0000256" key="2">
    <source>
        <dbReference type="ARBA" id="ARBA00007783"/>
    </source>
</evidence>
<comment type="subcellular location">
    <subcellularLocation>
        <location evidence="1">Cell membrane</location>
        <topology evidence="1">Multi-pass membrane protein</topology>
    </subcellularLocation>
</comment>
<dbReference type="Pfam" id="PF12051">
    <property type="entry name" value="DUF3533"/>
    <property type="match status" value="1"/>
</dbReference>
<evidence type="ECO:0000256" key="3">
    <source>
        <dbReference type="ARBA" id="ARBA00022475"/>
    </source>
</evidence>
<evidence type="ECO:0000313" key="9">
    <source>
        <dbReference type="EMBL" id="SDH92085.1"/>
    </source>
</evidence>
<dbReference type="Gene3D" id="3.40.1710.10">
    <property type="entry name" value="abc type-2 transporter like domain"/>
    <property type="match status" value="1"/>
</dbReference>
<keyword evidence="5 7" id="KW-1133">Transmembrane helix</keyword>
<dbReference type="InterPro" id="IPR051328">
    <property type="entry name" value="T7SS_ABC-Transporter"/>
</dbReference>
<dbReference type="InterPro" id="IPR022703">
    <property type="entry name" value="DUF3533"/>
</dbReference>
<evidence type="ECO:0000256" key="4">
    <source>
        <dbReference type="ARBA" id="ARBA00022692"/>
    </source>
</evidence>
<evidence type="ECO:0000256" key="6">
    <source>
        <dbReference type="ARBA" id="ARBA00023136"/>
    </source>
</evidence>
<feature type="transmembrane region" description="Helical" evidence="7">
    <location>
        <begin position="274"/>
        <end position="299"/>
    </location>
</feature>
<comment type="similarity">
    <text evidence="2">Belongs to the ABC-2 integral membrane protein family.</text>
</comment>
<feature type="transmembrane region" description="Helical" evidence="7">
    <location>
        <begin position="305"/>
        <end position="327"/>
    </location>
</feature>
<keyword evidence="10" id="KW-1185">Reference proteome</keyword>
<dbReference type="EMBL" id="FNDN01000004">
    <property type="protein sequence ID" value="SDH92085.1"/>
    <property type="molecule type" value="Genomic_DNA"/>
</dbReference>
<evidence type="ECO:0000256" key="1">
    <source>
        <dbReference type="ARBA" id="ARBA00004651"/>
    </source>
</evidence>
<keyword evidence="3" id="KW-1003">Cell membrane</keyword>
<sequence length="432" mass="46231">MRRIVGSPRFWIAPIALVTFVMAILGALYMDSMLDPERNMNNFPIAVVNRDDGDIMVGSDPPEHVVLGDQVVAGLADEVDPNQIDLRPMGIAQAQQELNTGKIYGAIVVPLDFTKRTMILAQASVVPGDIERPVITVYTNPRSGTLAGNIARVIGERVGTSLNEQMGRQLTEQVTAELAATAPDLQLSGASSLLLSEPVDVRLVENNPLPPGTGFGLAAFYFTLLLVLAGFTGATIVNTVVDGMLGFTPTEVGPLYLHNESVPLSRFQTLLVKWAMMVVLGFVVSAVYLWISILLGLPVPQPLALYQYGALAIAAVGITSISVMAIFGNLGLLINLFVFIILGLPSSGGAIPLDAAPPLYAWLANFEPMHQIYVGVRAILFFDANPDAGLGQAAWMTVFGLLFGLVVGGVVTMLYDRRGLRRVHRAKAPTPS</sequence>
<feature type="transmembrane region" description="Helical" evidence="7">
    <location>
        <begin position="218"/>
        <end position="241"/>
    </location>
</feature>
<dbReference type="PANTHER" id="PTHR43077">
    <property type="entry name" value="TRANSPORT PERMEASE YVFS-RELATED"/>
    <property type="match status" value="1"/>
</dbReference>